<dbReference type="EMBL" id="VZQZ01000007">
    <property type="protein sequence ID" value="KAB0664860.1"/>
    <property type="molecule type" value="Genomic_DNA"/>
</dbReference>
<dbReference type="RefSeq" id="WP_151128872.1">
    <property type="nucleotide sequence ID" value="NZ_VZQZ01000007.1"/>
</dbReference>
<keyword evidence="2" id="KW-1185">Reference proteome</keyword>
<keyword evidence="1" id="KW-0808">Transferase</keyword>
<proteinExistence type="predicted"/>
<gene>
    <name evidence="1" type="ORF">F6V25_12435</name>
</gene>
<accession>A0A7J4ZPQ8</accession>
<evidence type="ECO:0000313" key="2">
    <source>
        <dbReference type="Proteomes" id="UP000420562"/>
    </source>
</evidence>
<dbReference type="AlphaFoldDB" id="A0A7J4ZPQ8"/>
<evidence type="ECO:0000313" key="1">
    <source>
        <dbReference type="EMBL" id="KAB0664860.1"/>
    </source>
</evidence>
<sequence>MKDIVLLHDGTRFTLRFLFPLRQTQHIFRDCGYRLHWIPFGRRKPCPEADFIVVLHECLESAPPEVRLQALSGLRHRCDRLVWLDTSDSTGTTLFEVMPLVDLYLKKQVLKDREIYRKPLYSLRYFSDYYHRRFSIDDEPVPPRSVLHPEHDHKLRVAWNILIGDVLDNRREPTQRSFGDPAHQRSFHVSFRGSAGYLPTIDFQRQQIREVLSRRLDLIHPDSSVTVSHRKYLQELRDSRAVVSPFGWGEICWRDAEAFICGAALIKPDMAHLETWPELYVPGETYLPLRWDLSDLDETLTELVQNPARFARIATQGQAAYRQFLSDGERRSFVEHVLGILGEKRPEKSYPIRNSEGMAQRFLRNFFDRQ</sequence>
<dbReference type="Proteomes" id="UP000420562">
    <property type="component" value="Unassembled WGS sequence"/>
</dbReference>
<organism evidence="1 2">
    <name type="scientific">Oryzomonas japonica</name>
    <dbReference type="NCBI Taxonomy" id="2603858"/>
    <lineage>
        <taxon>Bacteria</taxon>
        <taxon>Pseudomonadati</taxon>
        <taxon>Thermodesulfobacteriota</taxon>
        <taxon>Desulfuromonadia</taxon>
        <taxon>Geobacterales</taxon>
        <taxon>Geobacteraceae</taxon>
        <taxon>Oryzomonas</taxon>
    </lineage>
</organism>
<protein>
    <submittedName>
        <fullName evidence="1">Glycosyltransferase family 1 protein</fullName>
    </submittedName>
</protein>
<name>A0A7J4ZPQ8_9BACT</name>
<dbReference type="GO" id="GO:0016740">
    <property type="term" value="F:transferase activity"/>
    <property type="evidence" value="ECO:0007669"/>
    <property type="project" value="UniProtKB-KW"/>
</dbReference>
<reference evidence="1 2" key="1">
    <citation type="submission" date="2019-09" db="EMBL/GenBank/DDBJ databases">
        <title>Geobacter sp. Red96, a novel strain isolated from paddy soil.</title>
        <authorList>
            <person name="Xu Z."/>
            <person name="Masuda Y."/>
            <person name="Itoh H."/>
            <person name="Senoo K."/>
        </authorList>
    </citation>
    <scope>NUCLEOTIDE SEQUENCE [LARGE SCALE GENOMIC DNA]</scope>
    <source>
        <strain evidence="1 2">Red96</strain>
    </source>
</reference>
<comment type="caution">
    <text evidence="1">The sequence shown here is derived from an EMBL/GenBank/DDBJ whole genome shotgun (WGS) entry which is preliminary data.</text>
</comment>